<dbReference type="AlphaFoldDB" id="A0A5B6TJY4"/>
<dbReference type="Proteomes" id="UP000324133">
    <property type="component" value="Unassembled WGS sequence"/>
</dbReference>
<name>A0A5B6TJY4_9BACT</name>
<sequence>MRTRLPGLIFCACFLGSCDADDDGAPTVTLNTRWQMYSNKVLVLGGTEACAYKTKPSDMAFKPTNTTCQDDDIYDFSSTTELVIEHGTRSCSANEPASATTTYERQGGKLVIGGREHTIVQLTRDTLILDVCLPLAAGNWPTTSYGKVGMKLARIK</sequence>
<evidence type="ECO:0008006" key="3">
    <source>
        <dbReference type="Google" id="ProtNLM"/>
    </source>
</evidence>
<dbReference type="RefSeq" id="WP_149090214.1">
    <property type="nucleotide sequence ID" value="NZ_VKKY01000001.1"/>
</dbReference>
<keyword evidence="2" id="KW-1185">Reference proteome</keyword>
<dbReference type="PROSITE" id="PS51257">
    <property type="entry name" value="PROKAR_LIPOPROTEIN"/>
    <property type="match status" value="1"/>
</dbReference>
<proteinExistence type="predicted"/>
<evidence type="ECO:0000313" key="2">
    <source>
        <dbReference type="Proteomes" id="UP000324133"/>
    </source>
</evidence>
<reference evidence="1 2" key="1">
    <citation type="submission" date="2019-07" db="EMBL/GenBank/DDBJ databases">
        <title>Rufibacter sp. nov., isolated from lake sediment.</title>
        <authorList>
            <person name="Qu J.-H."/>
        </authorList>
    </citation>
    <scope>NUCLEOTIDE SEQUENCE [LARGE SCALE GENOMIC DNA]</scope>
    <source>
        <strain evidence="1 2">NBS58-1</strain>
    </source>
</reference>
<dbReference type="EMBL" id="VKKY01000001">
    <property type="protein sequence ID" value="KAA3440583.1"/>
    <property type="molecule type" value="Genomic_DNA"/>
</dbReference>
<comment type="caution">
    <text evidence="1">The sequence shown here is derived from an EMBL/GenBank/DDBJ whole genome shotgun (WGS) entry which is preliminary data.</text>
</comment>
<gene>
    <name evidence="1" type="ORF">FOA19_08010</name>
</gene>
<accession>A0A5B6TJY4</accession>
<evidence type="ECO:0000313" key="1">
    <source>
        <dbReference type="EMBL" id="KAA3440583.1"/>
    </source>
</evidence>
<dbReference type="OrthoDB" id="799390at2"/>
<protein>
    <recommendedName>
        <fullName evidence="3">Lipocalin-like domain-containing protein</fullName>
    </recommendedName>
</protein>
<organism evidence="1 2">
    <name type="scientific">Rufibacter hautae</name>
    <dbReference type="NCBI Taxonomy" id="2595005"/>
    <lineage>
        <taxon>Bacteria</taxon>
        <taxon>Pseudomonadati</taxon>
        <taxon>Bacteroidota</taxon>
        <taxon>Cytophagia</taxon>
        <taxon>Cytophagales</taxon>
        <taxon>Hymenobacteraceae</taxon>
        <taxon>Rufibacter</taxon>
    </lineage>
</organism>